<dbReference type="EMBL" id="PDOA01000016">
    <property type="protein sequence ID" value="PWC27261.1"/>
    <property type="molecule type" value="Genomic_DNA"/>
</dbReference>
<evidence type="ECO:0000256" key="2">
    <source>
        <dbReference type="SAM" id="SignalP"/>
    </source>
</evidence>
<feature type="signal peptide" evidence="2">
    <location>
        <begin position="1"/>
        <end position="25"/>
    </location>
</feature>
<evidence type="ECO:0000313" key="4">
    <source>
        <dbReference type="Proteomes" id="UP000245048"/>
    </source>
</evidence>
<accession>A0A2U1V075</accession>
<feature type="chain" id="PRO_5015687227" evidence="2">
    <location>
        <begin position="26"/>
        <end position="106"/>
    </location>
</feature>
<comment type="caution">
    <text evidence="3">The sequence shown here is derived from an EMBL/GenBank/DDBJ whole genome shotgun (WGS) entry which is preliminary data.</text>
</comment>
<proteinExistence type="predicted"/>
<keyword evidence="4" id="KW-1185">Reference proteome</keyword>
<sequence length="106" mass="10764">MPRVHLRLAVLPVLAGLFLPGMALAAGSGWQLCQGGGAARATCSVSCNGESRRQSCGTGEMCECQCAPRPQCRCRAMEQETRSPGAPGGRLAPAGPAGPAGLSRQG</sequence>
<feature type="compositionally biased region" description="Low complexity" evidence="1">
    <location>
        <begin position="82"/>
        <end position="106"/>
    </location>
</feature>
<dbReference type="Proteomes" id="UP000245048">
    <property type="component" value="Unassembled WGS sequence"/>
</dbReference>
<keyword evidence="2" id="KW-0732">Signal</keyword>
<feature type="region of interest" description="Disordered" evidence="1">
    <location>
        <begin position="77"/>
        <end position="106"/>
    </location>
</feature>
<dbReference type="AlphaFoldDB" id="A0A2U1V075"/>
<name>A0A2U1V075_9PROT</name>
<reference evidence="4" key="1">
    <citation type="submission" date="2017-10" db="EMBL/GenBank/DDBJ databases">
        <authorList>
            <person name="Toshchakov S.V."/>
            <person name="Goeva M.A."/>
        </authorList>
    </citation>
    <scope>NUCLEOTIDE SEQUENCE [LARGE SCALE GENOMIC DNA]</scope>
    <source>
        <strain evidence="4">JR1/69-1-13</strain>
    </source>
</reference>
<protein>
    <submittedName>
        <fullName evidence="3">Uncharacterized protein</fullName>
    </submittedName>
</protein>
<evidence type="ECO:0000256" key="1">
    <source>
        <dbReference type="SAM" id="MobiDB-lite"/>
    </source>
</evidence>
<gene>
    <name evidence="3" type="ORF">CR165_18440</name>
</gene>
<evidence type="ECO:0000313" key="3">
    <source>
        <dbReference type="EMBL" id="PWC27261.1"/>
    </source>
</evidence>
<organism evidence="3 4">
    <name type="scientific">Teichococcus aestuarii</name>
    <dbReference type="NCBI Taxonomy" id="568898"/>
    <lineage>
        <taxon>Bacteria</taxon>
        <taxon>Pseudomonadati</taxon>
        <taxon>Pseudomonadota</taxon>
        <taxon>Alphaproteobacteria</taxon>
        <taxon>Acetobacterales</taxon>
        <taxon>Roseomonadaceae</taxon>
        <taxon>Roseomonas</taxon>
    </lineage>
</organism>